<dbReference type="InterPro" id="IPR029058">
    <property type="entry name" value="AB_hydrolase_fold"/>
</dbReference>
<evidence type="ECO:0000256" key="3">
    <source>
        <dbReference type="ARBA" id="ARBA00022640"/>
    </source>
</evidence>
<keyword evidence="4" id="KW-0645">Protease</keyword>
<dbReference type="GO" id="GO:0009570">
    <property type="term" value="C:chloroplast stroma"/>
    <property type="evidence" value="ECO:0007669"/>
    <property type="project" value="UniProtKB-SubCell"/>
</dbReference>
<organism evidence="14 15">
    <name type="scientific">Panicum virgatum</name>
    <name type="common">Blackwell switchgrass</name>
    <dbReference type="NCBI Taxonomy" id="38727"/>
    <lineage>
        <taxon>Eukaryota</taxon>
        <taxon>Viridiplantae</taxon>
        <taxon>Streptophyta</taxon>
        <taxon>Embryophyta</taxon>
        <taxon>Tracheophyta</taxon>
        <taxon>Spermatophyta</taxon>
        <taxon>Magnoliopsida</taxon>
        <taxon>Liliopsida</taxon>
        <taxon>Poales</taxon>
        <taxon>Poaceae</taxon>
        <taxon>PACMAD clade</taxon>
        <taxon>Panicoideae</taxon>
        <taxon>Panicodae</taxon>
        <taxon>Paniceae</taxon>
        <taxon>Panicinae</taxon>
        <taxon>Panicum</taxon>
        <taxon>Panicum sect. Hiantes</taxon>
    </lineage>
</organism>
<evidence type="ECO:0000259" key="13">
    <source>
        <dbReference type="Pfam" id="PF00326"/>
    </source>
</evidence>
<feature type="chain" id="PRO_5035893624" description="Probable glutamyl endopeptidase, chloroplastic" evidence="12">
    <location>
        <begin position="27"/>
        <end position="879"/>
    </location>
</feature>
<dbReference type="AlphaFoldDB" id="A0A8T0NRB0"/>
<evidence type="ECO:0000256" key="8">
    <source>
        <dbReference type="ARBA" id="ARBA00054431"/>
    </source>
</evidence>
<keyword evidence="7" id="KW-0809">Transit peptide</keyword>
<dbReference type="PANTHER" id="PTHR42776:SF28">
    <property type="entry name" value="GLUTAMYL ENDOPEPTIDASE, CHLOROPLASTIC-RELATED"/>
    <property type="match status" value="1"/>
</dbReference>
<evidence type="ECO:0000256" key="9">
    <source>
        <dbReference type="ARBA" id="ARBA00060950"/>
    </source>
</evidence>
<feature type="signal peptide" evidence="12">
    <location>
        <begin position="1"/>
        <end position="26"/>
    </location>
</feature>
<dbReference type="Pfam" id="PF00326">
    <property type="entry name" value="Peptidase_S9"/>
    <property type="match status" value="1"/>
</dbReference>
<evidence type="ECO:0000256" key="10">
    <source>
        <dbReference type="ARBA" id="ARBA00073000"/>
    </source>
</evidence>
<keyword evidence="12" id="KW-0732">Signal</keyword>
<evidence type="ECO:0000313" key="14">
    <source>
        <dbReference type="EMBL" id="KAG2552491.1"/>
    </source>
</evidence>
<proteinExistence type="inferred from homology"/>
<comment type="caution">
    <text evidence="14">The sequence shown here is derived from an EMBL/GenBank/DDBJ whole genome shotgun (WGS) entry which is preliminary data.</text>
</comment>
<dbReference type="InterPro" id="IPR001375">
    <property type="entry name" value="Peptidase_S9_cat"/>
</dbReference>
<keyword evidence="5" id="KW-0378">Hydrolase</keyword>
<dbReference type="Proteomes" id="UP000823388">
    <property type="component" value="Chromosome 9K"/>
</dbReference>
<dbReference type="EMBL" id="CM029053">
    <property type="protein sequence ID" value="KAG2552491.1"/>
    <property type="molecule type" value="Genomic_DNA"/>
</dbReference>
<evidence type="ECO:0000256" key="6">
    <source>
        <dbReference type="ARBA" id="ARBA00022825"/>
    </source>
</evidence>
<feature type="region of interest" description="Disordered" evidence="11">
    <location>
        <begin position="27"/>
        <end position="82"/>
    </location>
</feature>
<dbReference type="Gene3D" id="3.40.50.1820">
    <property type="entry name" value="alpha/beta hydrolase"/>
    <property type="match status" value="1"/>
</dbReference>
<keyword evidence="6" id="KW-0720">Serine protease</keyword>
<evidence type="ECO:0000256" key="1">
    <source>
        <dbReference type="ARBA" id="ARBA00004470"/>
    </source>
</evidence>
<dbReference type="SUPFAM" id="SSF82171">
    <property type="entry name" value="DPP6 N-terminal domain-like"/>
    <property type="match status" value="1"/>
</dbReference>
<accession>A0A8T0NRB0</accession>
<comment type="function">
    <text evidence="8">Serine-type protease active in vitro against the LHCII N-terminal. Cleaves its substrate on the carboxy-side of Glu residues.</text>
</comment>
<dbReference type="FunFam" id="3.40.50.1820:FF:000049">
    <property type="entry name" value="probable glutamyl endopeptidase, chloroplastic"/>
    <property type="match status" value="1"/>
</dbReference>
<dbReference type="GO" id="GO:0006508">
    <property type="term" value="P:proteolysis"/>
    <property type="evidence" value="ECO:0007669"/>
    <property type="project" value="UniProtKB-KW"/>
</dbReference>
<keyword evidence="2" id="KW-0150">Chloroplast</keyword>
<protein>
    <recommendedName>
        <fullName evidence="10">Probable glutamyl endopeptidase, chloroplastic</fullName>
    </recommendedName>
</protein>
<comment type="similarity">
    <text evidence="9">Belongs to the peptidase S9D family.</text>
</comment>
<evidence type="ECO:0000256" key="4">
    <source>
        <dbReference type="ARBA" id="ARBA00022670"/>
    </source>
</evidence>
<reference evidence="14" key="1">
    <citation type="submission" date="2020-05" db="EMBL/GenBank/DDBJ databases">
        <title>WGS assembly of Panicum virgatum.</title>
        <authorList>
            <person name="Lovell J.T."/>
            <person name="Jenkins J."/>
            <person name="Shu S."/>
            <person name="Juenger T.E."/>
            <person name="Schmutz J."/>
        </authorList>
    </citation>
    <scope>NUCLEOTIDE SEQUENCE</scope>
    <source>
        <strain evidence="14">AP13</strain>
    </source>
</reference>
<feature type="compositionally biased region" description="Low complexity" evidence="11">
    <location>
        <begin position="41"/>
        <end position="63"/>
    </location>
</feature>
<evidence type="ECO:0000313" key="15">
    <source>
        <dbReference type="Proteomes" id="UP000823388"/>
    </source>
</evidence>
<keyword evidence="15" id="KW-1185">Reference proteome</keyword>
<sequence length="879" mass="97766">MSSISILHRACLRLALLPLPPLRARATALRPPPRRRHLHLPSRSSMSSAASRLSHIATATADGGAAGESNEPPPAGSAVAQEDDGLSGDIVYRLPPKEIQDIVDAPPLPVLSFSPNKDKILFLKRRALPPLSDLAKPEEKLAGLRIDANSNTRSRMSFYTGISIHKLLDDGTLGPEKEVHGYTVGARINFVTWSQDGCHISFTVRVDEEDNKSGKLRVWIADVESGEARPLFKSPEIYLNAIFDSFVWVNNSTLLVCTIPVTRGAPPQKPSVPSGPKIQSNETKNVVQVRTFQDLLKDEYDADLFDYYATSQLVLASLDGTVKPIGRPAVYTSIDPSPDDKYLMVSSIHRPYSYIVPCGRFPKKVELWTVDGKFIRELCDLPLAEDIPITMSSVRKGKRSINWRADKPSTLYWVETQDGGDAKVEVSPRDIVYMEHAEPINGEQPEILHKLDLRYAGTSWCDESLALVYESWYKTRKTRTWVLSPDKKDVSPRILFDRSSEDVYSDPGSPMMRRTDMGTYVIAKIKKQDGSTYVLLNGMGATPEGNVPFLDLFDINTGSKERIWESDKEKYYESVVALMSDRTDGELSLDQLKILTSKESKTENTQYYLQTWPEKKQVKITNFPHPYPQLASLFKEMIRYQRKDGVQLTANLYLPPGYDPSKDGPLPCLVWSYPGEFKSKDAAGQVRGSPNEFPGIGATSPLLWLARGFAILSGPTIPIIGEGEEEANDRYVEQLVASAEAAVEEVVKRGVAHPDKIAVGGHSYGAFMTANLLAHASHLFCCGIARSGAYNRTLTPFGFQNEDRTLWEATSTYVEMSPFMSANKIKKPILLIHGEQDNNSGTLTMQVNFSLSICLLPFRPIFQCPERAWCAVSFGDTSF</sequence>
<gene>
    <name evidence="14" type="ORF">PVAP13_9KG584100</name>
</gene>
<feature type="domain" description="Peptidase S9 prolyl oligopeptidase catalytic" evidence="13">
    <location>
        <begin position="739"/>
        <end position="839"/>
    </location>
</feature>
<dbReference type="SUPFAM" id="SSF53474">
    <property type="entry name" value="alpha/beta-Hydrolases"/>
    <property type="match status" value="1"/>
</dbReference>
<evidence type="ECO:0000256" key="5">
    <source>
        <dbReference type="ARBA" id="ARBA00022801"/>
    </source>
</evidence>
<evidence type="ECO:0000256" key="11">
    <source>
        <dbReference type="SAM" id="MobiDB-lite"/>
    </source>
</evidence>
<dbReference type="PANTHER" id="PTHR42776">
    <property type="entry name" value="SERINE PEPTIDASE S9 FAMILY MEMBER"/>
    <property type="match status" value="1"/>
</dbReference>
<evidence type="ECO:0000256" key="7">
    <source>
        <dbReference type="ARBA" id="ARBA00022946"/>
    </source>
</evidence>
<comment type="subcellular location">
    <subcellularLocation>
        <location evidence="1">Plastid</location>
        <location evidence="1">Chloroplast stroma</location>
    </subcellularLocation>
</comment>
<evidence type="ECO:0000256" key="2">
    <source>
        <dbReference type="ARBA" id="ARBA00022528"/>
    </source>
</evidence>
<keyword evidence="3" id="KW-0934">Plastid</keyword>
<evidence type="ECO:0000256" key="12">
    <source>
        <dbReference type="SAM" id="SignalP"/>
    </source>
</evidence>
<name>A0A8T0NRB0_PANVG</name>
<dbReference type="GO" id="GO:0004252">
    <property type="term" value="F:serine-type endopeptidase activity"/>
    <property type="evidence" value="ECO:0007669"/>
    <property type="project" value="TreeGrafter"/>
</dbReference>